<comment type="caution">
    <text evidence="7">The sequence shown here is derived from an EMBL/GenBank/DDBJ whole genome shotgun (WGS) entry which is preliminary data.</text>
</comment>
<dbReference type="AlphaFoldDB" id="A0A556QP18"/>
<dbReference type="GO" id="GO:0008324">
    <property type="term" value="F:monoatomic cation transmembrane transporter activity"/>
    <property type="evidence" value="ECO:0007669"/>
    <property type="project" value="InterPro"/>
</dbReference>
<keyword evidence="4" id="KW-0812">Transmembrane</keyword>
<dbReference type="GO" id="GO:0005886">
    <property type="term" value="C:plasma membrane"/>
    <property type="evidence" value="ECO:0007669"/>
    <property type="project" value="UniProtKB-SubCell"/>
</dbReference>
<keyword evidence="5" id="KW-1133">Transmembrane helix</keyword>
<keyword evidence="3" id="KW-1003">Cell membrane</keyword>
<organism evidence="7 8">
    <name type="scientific">Rariglobus hedericola</name>
    <dbReference type="NCBI Taxonomy" id="2597822"/>
    <lineage>
        <taxon>Bacteria</taxon>
        <taxon>Pseudomonadati</taxon>
        <taxon>Verrucomicrobiota</taxon>
        <taxon>Opitutia</taxon>
        <taxon>Opitutales</taxon>
        <taxon>Opitutaceae</taxon>
        <taxon>Rariglobus</taxon>
    </lineage>
</organism>
<evidence type="ECO:0000313" key="7">
    <source>
        <dbReference type="EMBL" id="TSJ78383.1"/>
    </source>
</evidence>
<dbReference type="PANTHER" id="PTHR34584:SF1">
    <property type="entry name" value="NA(+)_H(+) ANTIPORTER SUBUNIT E1"/>
    <property type="match status" value="1"/>
</dbReference>
<dbReference type="EMBL" id="VMBG01000001">
    <property type="protein sequence ID" value="TSJ78383.1"/>
    <property type="molecule type" value="Genomic_DNA"/>
</dbReference>
<dbReference type="InterPro" id="IPR002758">
    <property type="entry name" value="Cation_antiport_E"/>
</dbReference>
<dbReference type="PANTHER" id="PTHR34584">
    <property type="entry name" value="NA(+)/H(+) ANTIPORTER SUBUNIT E1"/>
    <property type="match status" value="1"/>
</dbReference>
<proteinExistence type="inferred from homology"/>
<evidence type="ECO:0000256" key="4">
    <source>
        <dbReference type="ARBA" id="ARBA00022692"/>
    </source>
</evidence>
<keyword evidence="8" id="KW-1185">Reference proteome</keyword>
<comment type="subcellular location">
    <subcellularLocation>
        <location evidence="1">Cell membrane</location>
        <topology evidence="1">Multi-pass membrane protein</topology>
    </subcellularLocation>
</comment>
<evidence type="ECO:0000256" key="3">
    <source>
        <dbReference type="ARBA" id="ARBA00022475"/>
    </source>
</evidence>
<evidence type="ECO:0000256" key="5">
    <source>
        <dbReference type="ARBA" id="ARBA00022989"/>
    </source>
</evidence>
<gene>
    <name evidence="7" type="ORF">FPL22_03515</name>
</gene>
<dbReference type="RefSeq" id="WP_144228724.1">
    <property type="nucleotide sequence ID" value="NZ_CBCRVV010000003.1"/>
</dbReference>
<evidence type="ECO:0000256" key="1">
    <source>
        <dbReference type="ARBA" id="ARBA00004651"/>
    </source>
</evidence>
<evidence type="ECO:0000313" key="8">
    <source>
        <dbReference type="Proteomes" id="UP000315648"/>
    </source>
</evidence>
<dbReference type="Pfam" id="PF01899">
    <property type="entry name" value="MNHE"/>
    <property type="match status" value="1"/>
</dbReference>
<evidence type="ECO:0000256" key="6">
    <source>
        <dbReference type="ARBA" id="ARBA00023136"/>
    </source>
</evidence>
<dbReference type="Proteomes" id="UP000315648">
    <property type="component" value="Unassembled WGS sequence"/>
</dbReference>
<comment type="similarity">
    <text evidence="2">Belongs to the CPA3 antiporters (TC 2.A.63) subunit E family.</text>
</comment>
<protein>
    <submittedName>
        <fullName evidence="7">Sodium:proton antiporter</fullName>
    </submittedName>
</protein>
<sequence length="121" mass="13271">MSTAKEHPRHSWPSRAIGFAAFLFHFARELVLANIAVAKSVLFQPVSALVPDFISYPLDGLSDFEIVVLTHCITLTPGTTSVEVSEDRTTLVVHALDARDPQGVCDGIKKTLETPILAWTR</sequence>
<name>A0A556QP18_9BACT</name>
<evidence type="ECO:0000256" key="2">
    <source>
        <dbReference type="ARBA" id="ARBA00006228"/>
    </source>
</evidence>
<dbReference type="OrthoDB" id="9800498at2"/>
<accession>A0A556QP18</accession>
<keyword evidence="6" id="KW-0472">Membrane</keyword>
<reference evidence="7 8" key="1">
    <citation type="submission" date="2019-07" db="EMBL/GenBank/DDBJ databases">
        <title>Description of 53C-WASEF.</title>
        <authorList>
            <person name="Pitt A."/>
            <person name="Hahn M.W."/>
        </authorList>
    </citation>
    <scope>NUCLEOTIDE SEQUENCE [LARGE SCALE GENOMIC DNA]</scope>
    <source>
        <strain evidence="7 8">53C-WASEF</strain>
    </source>
</reference>